<dbReference type="InterPro" id="IPR045612">
    <property type="entry name" value="DUF5914"/>
</dbReference>
<dbReference type="EMBL" id="JAPNKE010000002">
    <property type="protein sequence ID" value="MCY1012651.1"/>
    <property type="molecule type" value="Genomic_DNA"/>
</dbReference>
<feature type="compositionally biased region" description="Basic and acidic residues" evidence="6">
    <location>
        <begin position="360"/>
        <end position="371"/>
    </location>
</feature>
<dbReference type="InterPro" id="IPR036922">
    <property type="entry name" value="Rieske_2Fe-2S_sf"/>
</dbReference>
<gene>
    <name evidence="8" type="ORF">OV079_45385</name>
</gene>
<feature type="domain" description="Rieske" evidence="7">
    <location>
        <begin position="47"/>
        <end position="135"/>
    </location>
</feature>
<keyword evidence="5" id="KW-0411">Iron-sulfur</keyword>
<dbReference type="GO" id="GO:0016491">
    <property type="term" value="F:oxidoreductase activity"/>
    <property type="evidence" value="ECO:0007669"/>
    <property type="project" value="UniProtKB-KW"/>
</dbReference>
<keyword evidence="2" id="KW-0479">Metal-binding</keyword>
<keyword evidence="1" id="KW-0001">2Fe-2S</keyword>
<dbReference type="InterPro" id="IPR017941">
    <property type="entry name" value="Rieske_2Fe-2S"/>
</dbReference>
<evidence type="ECO:0000256" key="4">
    <source>
        <dbReference type="ARBA" id="ARBA00023004"/>
    </source>
</evidence>
<dbReference type="Proteomes" id="UP001150924">
    <property type="component" value="Unassembled WGS sequence"/>
</dbReference>
<dbReference type="GO" id="GO:0046872">
    <property type="term" value="F:metal ion binding"/>
    <property type="evidence" value="ECO:0007669"/>
    <property type="project" value="UniProtKB-KW"/>
</dbReference>
<accession>A0A9X3F6Z7</accession>
<dbReference type="PANTHER" id="PTHR21266">
    <property type="entry name" value="IRON-SULFUR DOMAIN CONTAINING PROTEIN"/>
    <property type="match status" value="1"/>
</dbReference>
<evidence type="ECO:0000256" key="5">
    <source>
        <dbReference type="ARBA" id="ARBA00023014"/>
    </source>
</evidence>
<dbReference type="RefSeq" id="WP_267776141.1">
    <property type="nucleotide sequence ID" value="NZ_JAPNKE010000002.1"/>
</dbReference>
<dbReference type="GO" id="GO:0051537">
    <property type="term" value="F:2 iron, 2 sulfur cluster binding"/>
    <property type="evidence" value="ECO:0007669"/>
    <property type="project" value="UniProtKB-KW"/>
</dbReference>
<evidence type="ECO:0000313" key="9">
    <source>
        <dbReference type="Proteomes" id="UP001150924"/>
    </source>
</evidence>
<protein>
    <submittedName>
        <fullName evidence="8">DUF5914 domain-containing protein</fullName>
    </submittedName>
</protein>
<evidence type="ECO:0000256" key="1">
    <source>
        <dbReference type="ARBA" id="ARBA00022714"/>
    </source>
</evidence>
<evidence type="ECO:0000256" key="6">
    <source>
        <dbReference type="SAM" id="MobiDB-lite"/>
    </source>
</evidence>
<dbReference type="PANTHER" id="PTHR21266:SF60">
    <property type="entry name" value="3-KETOSTEROID-9-ALPHA-MONOOXYGENASE, OXYGENASE COMPONENT"/>
    <property type="match status" value="1"/>
</dbReference>
<keyword evidence="9" id="KW-1185">Reference proteome</keyword>
<feature type="region of interest" description="Disordered" evidence="6">
    <location>
        <begin position="314"/>
        <end position="379"/>
    </location>
</feature>
<organism evidence="8 9">
    <name type="scientific">Nannocystis pusilla</name>
    <dbReference type="NCBI Taxonomy" id="889268"/>
    <lineage>
        <taxon>Bacteria</taxon>
        <taxon>Pseudomonadati</taxon>
        <taxon>Myxococcota</taxon>
        <taxon>Polyangia</taxon>
        <taxon>Nannocystales</taxon>
        <taxon>Nannocystaceae</taxon>
        <taxon>Nannocystis</taxon>
    </lineage>
</organism>
<dbReference type="Pfam" id="PF00355">
    <property type="entry name" value="Rieske"/>
    <property type="match status" value="1"/>
</dbReference>
<evidence type="ECO:0000256" key="3">
    <source>
        <dbReference type="ARBA" id="ARBA00023002"/>
    </source>
</evidence>
<evidence type="ECO:0000313" key="8">
    <source>
        <dbReference type="EMBL" id="MCY1012651.1"/>
    </source>
</evidence>
<dbReference type="InterPro" id="IPR050584">
    <property type="entry name" value="Cholesterol_7-desaturase"/>
</dbReference>
<proteinExistence type="predicted"/>
<dbReference type="Gene3D" id="2.102.10.10">
    <property type="entry name" value="Rieske [2Fe-2S] iron-sulphur domain"/>
    <property type="match status" value="1"/>
</dbReference>
<dbReference type="Pfam" id="PF19299">
    <property type="entry name" value="DUF5914"/>
    <property type="match status" value="1"/>
</dbReference>
<sequence>MTRLYTFGNAPGAPGEASSEAPDWVQANPGRIDKALQRALALPGGGWFAVDAREQIGRTPRAYAVDGHELVLWRTSDGSVRAAPEACPHMGASLACAKVRGDNLVCPWHGLELGDEPHGRWRPLPTFDDGVLVWVQMSEETAHSPGEAPTPAPLLAPRPARFLRGVVRMEAECDPSDILANRLDPWHGAHYHPHSFARLKVLADEPDLLLVRVAYRVFGPLAVEVDATFHCPDPRTIVMTIVGGEGVGSVVETHATPLGPGRCAVLEATLATSDRPGFKWALGANRLLRPLIERRAARLWVEDVAYAERRFRQRARTRAPADDPRRGGVRSSGGLRRAAPRRRGGAPSRRRGENFGGVEARGRGRSREAGRKMPHRTCL</sequence>
<keyword evidence="4" id="KW-0408">Iron</keyword>
<name>A0A9X3F6Z7_9BACT</name>
<comment type="caution">
    <text evidence="8">The sequence shown here is derived from an EMBL/GenBank/DDBJ whole genome shotgun (WGS) entry which is preliminary data.</text>
</comment>
<evidence type="ECO:0000256" key="2">
    <source>
        <dbReference type="ARBA" id="ARBA00022723"/>
    </source>
</evidence>
<keyword evidence="3" id="KW-0560">Oxidoreductase</keyword>
<dbReference type="SUPFAM" id="SSF50022">
    <property type="entry name" value="ISP domain"/>
    <property type="match status" value="1"/>
</dbReference>
<reference evidence="8" key="1">
    <citation type="submission" date="2022-11" db="EMBL/GenBank/DDBJ databases">
        <title>Minimal conservation of predation-associated metabolite biosynthetic gene clusters underscores biosynthetic potential of Myxococcota including descriptions for ten novel species: Archangium lansinium sp. nov., Myxococcus landrumus sp. nov., Nannocystis bai.</title>
        <authorList>
            <person name="Ahearne A."/>
            <person name="Stevens C."/>
            <person name="Phillips K."/>
        </authorList>
    </citation>
    <scope>NUCLEOTIDE SEQUENCE</scope>
    <source>
        <strain evidence="8">Na p29</strain>
    </source>
</reference>
<feature type="region of interest" description="Disordered" evidence="6">
    <location>
        <begin position="1"/>
        <end position="23"/>
    </location>
</feature>
<evidence type="ECO:0000259" key="7">
    <source>
        <dbReference type="PROSITE" id="PS51296"/>
    </source>
</evidence>
<dbReference type="AlphaFoldDB" id="A0A9X3F6Z7"/>
<dbReference type="PROSITE" id="PS51296">
    <property type="entry name" value="RIESKE"/>
    <property type="match status" value="1"/>
</dbReference>